<gene>
    <name evidence="2" type="ORF">SDRG_14577</name>
</gene>
<dbReference type="GeneID" id="19955304"/>
<keyword evidence="1" id="KW-0812">Transmembrane</keyword>
<keyword evidence="1" id="KW-1133">Transmembrane helix</keyword>
<dbReference type="EMBL" id="JH767205">
    <property type="protein sequence ID" value="EQC27669.1"/>
    <property type="molecule type" value="Genomic_DNA"/>
</dbReference>
<evidence type="ECO:0000313" key="3">
    <source>
        <dbReference type="Proteomes" id="UP000030762"/>
    </source>
</evidence>
<feature type="transmembrane region" description="Helical" evidence="1">
    <location>
        <begin position="1230"/>
        <end position="1251"/>
    </location>
</feature>
<name>T0PQA9_SAPDV</name>
<feature type="transmembrane region" description="Helical" evidence="1">
    <location>
        <begin position="584"/>
        <end position="609"/>
    </location>
</feature>
<feature type="transmembrane region" description="Helical" evidence="1">
    <location>
        <begin position="1312"/>
        <end position="1330"/>
    </location>
</feature>
<feature type="transmembrane region" description="Helical" evidence="1">
    <location>
        <begin position="1399"/>
        <end position="1421"/>
    </location>
</feature>
<keyword evidence="3" id="KW-1185">Reference proteome</keyword>
<feature type="transmembrane region" description="Helical" evidence="1">
    <location>
        <begin position="862"/>
        <end position="884"/>
    </location>
</feature>
<accession>T0PQA9</accession>
<sequence length="1517" mass="167777">MRVQPTVSANPRGRWHWSSLLLGGLWLSATLAASVCYLRLLQPPLANDLLWPYYNASGYQTFLIDLLNTLLETTPDTSSVDLQSVALEGHYDSLLTSAIVHPTYAMALLTTKLTALEFAITSLRNLSENAQLFQLPTQYCWVDFNQSFELAHTDARQARCHRQYAANGAVYLESLLRNTNWKAAVAASAISTNFWFAIESGLEASAMGARWLDAVAAVTTSVQDEATVWRSHGIDSYSYQWQNIKRPGLVETATLVNALGLQTSVVLKSVVRTNGPWVMSLFSPSLLDDIRLVSGCNASLLRGAPHYVLNTLCDGRVPVSFESFLESLLQMSPFFRPIGMIRDALGPLLSSDLHVVPIPESLVSLRADRVTALYGAWNASTADMYSTLETDLRVTLVPPAWSTDLVFYGGSPFCLYGAPQTYVQPPFTSTDDCSTQSEWTVAIPRPSLVIAMSLVHDSIDAICAQQSRRVCPETLLAAQKLLPHRQIDPVLLQNATTAVASLNISLMQFASDPAQTDVRMLVQPLLEPPFTFYGWVLLLDWVAGVREVVSYEGDNGTLVLISDAYDISSTTPNSATLGTSSIGLYYLILYSACVLGALAISTLVASLVLRHGVLGSNFWVFNRVAGSTWLGRPLLLLRGSSAIVLLSSAPIGLLQPFNVFAQLALPRRPIWETCVIAWEATWVSYVVHELLLPLRPQQARILGTFGTSLTWLSTVLMDVGWPISVTATVNRECVIVEAYDIMRCASVVIETGDGQRLLLLSVLQILLLPCLWLWNGLGCGRREARSQYTDARLSLVGQVFFTPRPQLDTIEQLASGLIPLRRSSSFDLKLWRLLDTSPTAEMVGTIGRKPAHKKSNRWVPRAWVVAGTIYVAAAIYSSVSYLGLTQGILTNDLIWPTFNMTGSHSFLANWFNEPLRMLGAVGSPIALTNTNSINALELFNLSQASVAFPIQQGARVQYSTLTTLHDAISSLRTLDGCDGPWVFTQYCYLDFDQKWEMANSAKRQERCKSMVNNGAVFLASLLRNLEISTCWSEEFEIGFGSELRESTAGQALLASFTPPYLSIDDEVSYWTSKNISSYVLQWQNYKSIGLLHSYNIFNAYGVVYPFLLQSTAGYYRKESQTSFKMYWSLANDLGSLLKNTSTMGGKSLLRKDANASIELYHLPVLDPSDPAFDYFAWLFLYDWAIGNREVISFHGDLNTLTLMGDTLPQLSQPVDAAQLPTGFALYMLQAIRYITCVLIMLAAVTFVYILLARGHVEGLNMFEMSRVGGIVWVGRPLVVVRSITALCLLSTASIELQTDGVFSYFVTTPVPLWTTCLAANEVTWLVGIVNDISLVWTQDHTIAYATINSLLMWLISALLATLAPVQATITVSPVCEIATLDYQVVCVAGSVVIGSLQRLLTLVGLVLVCNGVCFGLVRCLWKRPQPLQSSSMLLCGGAKYLFSHDGWLDEDGTYFLDRASAVLNGLLSVRYQNRWIVFDVKTWCVHKLEVASDRRVRTCEDIVVSGRRFRYTLPLRD</sequence>
<dbReference type="VEuPathDB" id="FungiDB:SDRG_14577"/>
<dbReference type="OrthoDB" id="79421at2759"/>
<dbReference type="InParanoid" id="T0PQA9"/>
<protein>
    <submittedName>
        <fullName evidence="2">Uncharacterized protein</fullName>
    </submittedName>
</protein>
<feature type="transmembrane region" description="Helical" evidence="1">
    <location>
        <begin position="1272"/>
        <end position="1292"/>
    </location>
</feature>
<dbReference type="RefSeq" id="XP_008618937.1">
    <property type="nucleotide sequence ID" value="XM_008620715.1"/>
</dbReference>
<feature type="transmembrane region" description="Helical" evidence="1">
    <location>
        <begin position="1342"/>
        <end position="1363"/>
    </location>
</feature>
<proteinExistence type="predicted"/>
<dbReference type="OMA" id="CVIVEAY"/>
<evidence type="ECO:0000313" key="2">
    <source>
        <dbReference type="EMBL" id="EQC27669.1"/>
    </source>
</evidence>
<evidence type="ECO:0000256" key="1">
    <source>
        <dbReference type="SAM" id="Phobius"/>
    </source>
</evidence>
<organism evidence="2 3">
    <name type="scientific">Saprolegnia diclina (strain VS20)</name>
    <dbReference type="NCBI Taxonomy" id="1156394"/>
    <lineage>
        <taxon>Eukaryota</taxon>
        <taxon>Sar</taxon>
        <taxon>Stramenopiles</taxon>
        <taxon>Oomycota</taxon>
        <taxon>Saprolegniomycetes</taxon>
        <taxon>Saprolegniales</taxon>
        <taxon>Saprolegniaceae</taxon>
        <taxon>Saprolegnia</taxon>
    </lineage>
</organism>
<dbReference type="eggNOG" id="ENOG502SD6V">
    <property type="taxonomic scope" value="Eukaryota"/>
</dbReference>
<keyword evidence="1" id="KW-0472">Membrane</keyword>
<dbReference type="Proteomes" id="UP000030762">
    <property type="component" value="Unassembled WGS sequence"/>
</dbReference>
<reference evidence="2 3" key="1">
    <citation type="submission" date="2012-04" db="EMBL/GenBank/DDBJ databases">
        <title>The Genome Sequence of Saprolegnia declina VS20.</title>
        <authorList>
            <consortium name="The Broad Institute Genome Sequencing Platform"/>
            <person name="Russ C."/>
            <person name="Nusbaum C."/>
            <person name="Tyler B."/>
            <person name="van West P."/>
            <person name="Dieguez-Uribeondo J."/>
            <person name="de Bruijn I."/>
            <person name="Tripathy S."/>
            <person name="Jiang R."/>
            <person name="Young S.K."/>
            <person name="Zeng Q."/>
            <person name="Gargeya S."/>
            <person name="Fitzgerald M."/>
            <person name="Haas B."/>
            <person name="Abouelleil A."/>
            <person name="Alvarado L."/>
            <person name="Arachchi H.M."/>
            <person name="Berlin A."/>
            <person name="Chapman S.B."/>
            <person name="Goldberg J."/>
            <person name="Griggs A."/>
            <person name="Gujja S."/>
            <person name="Hansen M."/>
            <person name="Howarth C."/>
            <person name="Imamovic A."/>
            <person name="Larimer J."/>
            <person name="McCowen C."/>
            <person name="Montmayeur A."/>
            <person name="Murphy C."/>
            <person name="Neiman D."/>
            <person name="Pearson M."/>
            <person name="Priest M."/>
            <person name="Roberts A."/>
            <person name="Saif S."/>
            <person name="Shea T."/>
            <person name="Sisk P."/>
            <person name="Sykes S."/>
            <person name="Wortman J."/>
            <person name="Nusbaum C."/>
            <person name="Birren B."/>
        </authorList>
    </citation>
    <scope>NUCLEOTIDE SEQUENCE [LARGE SCALE GENOMIC DNA]</scope>
    <source>
        <strain evidence="2 3">VS20</strain>
    </source>
</reference>